<dbReference type="Pfam" id="PF10034">
    <property type="entry name" value="Dpy19"/>
    <property type="match status" value="1"/>
</dbReference>
<dbReference type="GO" id="GO:0000030">
    <property type="term" value="F:mannosyltransferase activity"/>
    <property type="evidence" value="ECO:0007669"/>
    <property type="project" value="TreeGrafter"/>
</dbReference>
<evidence type="ECO:0000256" key="7">
    <source>
        <dbReference type="ARBA" id="ARBA00023136"/>
    </source>
</evidence>
<feature type="transmembrane region" description="Helical" evidence="8">
    <location>
        <begin position="248"/>
        <end position="268"/>
    </location>
</feature>
<keyword evidence="6 8" id="KW-1133">Transmembrane helix</keyword>
<dbReference type="eggNOG" id="KOG4587">
    <property type="taxonomic scope" value="Eukaryota"/>
</dbReference>
<dbReference type="AlphaFoldDB" id="T1JAJ8"/>
<evidence type="ECO:0008006" key="11">
    <source>
        <dbReference type="Google" id="ProtNLM"/>
    </source>
</evidence>
<dbReference type="PhylomeDB" id="T1JAJ8"/>
<dbReference type="EMBL" id="JH432001">
    <property type="status" value="NOT_ANNOTATED_CDS"/>
    <property type="molecule type" value="Genomic_DNA"/>
</dbReference>
<feature type="transmembrane region" description="Helical" evidence="8">
    <location>
        <begin position="320"/>
        <end position="339"/>
    </location>
</feature>
<dbReference type="GO" id="GO:0005637">
    <property type="term" value="C:nuclear inner membrane"/>
    <property type="evidence" value="ECO:0007669"/>
    <property type="project" value="TreeGrafter"/>
</dbReference>
<name>T1JAJ8_STRMM</name>
<evidence type="ECO:0000256" key="1">
    <source>
        <dbReference type="ARBA" id="ARBA00004141"/>
    </source>
</evidence>
<reference evidence="9" key="2">
    <citation type="submission" date="2015-02" db="UniProtKB">
        <authorList>
            <consortium name="EnsemblMetazoa"/>
        </authorList>
    </citation>
    <scope>IDENTIFICATION</scope>
</reference>
<accession>T1JAJ8</accession>
<dbReference type="STRING" id="126957.T1JAJ8"/>
<evidence type="ECO:0000256" key="3">
    <source>
        <dbReference type="ARBA" id="ARBA00022676"/>
    </source>
</evidence>
<protein>
    <recommendedName>
        <fullName evidence="11">C-mannosyltransferase DPY19L1</fullName>
    </recommendedName>
</protein>
<comment type="subcellular location">
    <subcellularLocation>
        <location evidence="1">Membrane</location>
        <topology evidence="1">Multi-pass membrane protein</topology>
    </subcellularLocation>
</comment>
<keyword evidence="4" id="KW-0808">Transferase</keyword>
<feature type="transmembrane region" description="Helical" evidence="8">
    <location>
        <begin position="408"/>
        <end position="426"/>
    </location>
</feature>
<evidence type="ECO:0000256" key="8">
    <source>
        <dbReference type="SAM" id="Phobius"/>
    </source>
</evidence>
<feature type="transmembrane region" description="Helical" evidence="8">
    <location>
        <begin position="360"/>
        <end position="378"/>
    </location>
</feature>
<dbReference type="EnsemblMetazoa" id="SMAR010767-RA">
    <property type="protein sequence ID" value="SMAR010767-PA"/>
    <property type="gene ID" value="SMAR010767"/>
</dbReference>
<dbReference type="HOGENOM" id="CLU_014404_0_0_1"/>
<feature type="transmembrane region" description="Helical" evidence="8">
    <location>
        <begin position="166"/>
        <end position="188"/>
    </location>
</feature>
<evidence type="ECO:0000256" key="2">
    <source>
        <dbReference type="ARBA" id="ARBA00008744"/>
    </source>
</evidence>
<evidence type="ECO:0000256" key="6">
    <source>
        <dbReference type="ARBA" id="ARBA00022989"/>
    </source>
</evidence>
<reference evidence="10" key="1">
    <citation type="submission" date="2011-05" db="EMBL/GenBank/DDBJ databases">
        <authorList>
            <person name="Richards S.R."/>
            <person name="Qu J."/>
            <person name="Jiang H."/>
            <person name="Jhangiani S.N."/>
            <person name="Agravi P."/>
            <person name="Goodspeed R."/>
            <person name="Gross S."/>
            <person name="Mandapat C."/>
            <person name="Jackson L."/>
            <person name="Mathew T."/>
            <person name="Pu L."/>
            <person name="Thornton R."/>
            <person name="Saada N."/>
            <person name="Wilczek-Boney K.B."/>
            <person name="Lee S."/>
            <person name="Kovar C."/>
            <person name="Wu Y."/>
            <person name="Scherer S.E."/>
            <person name="Worley K.C."/>
            <person name="Muzny D.M."/>
            <person name="Gibbs R."/>
        </authorList>
    </citation>
    <scope>NUCLEOTIDE SEQUENCE</scope>
    <source>
        <strain evidence="10">Brora</strain>
    </source>
</reference>
<dbReference type="InterPro" id="IPR018732">
    <property type="entry name" value="Dpy-19/Dpy-19-like"/>
</dbReference>
<keyword evidence="10" id="KW-1185">Reference proteome</keyword>
<evidence type="ECO:0000313" key="9">
    <source>
        <dbReference type="EnsemblMetazoa" id="SMAR010767-PA"/>
    </source>
</evidence>
<evidence type="ECO:0000313" key="10">
    <source>
        <dbReference type="Proteomes" id="UP000014500"/>
    </source>
</evidence>
<keyword evidence="7 8" id="KW-0472">Membrane</keyword>
<keyword evidence="3" id="KW-0328">Glycosyltransferase</keyword>
<feature type="transmembrane region" description="Helical" evidence="8">
    <location>
        <begin position="222"/>
        <end position="239"/>
    </location>
</feature>
<dbReference type="Proteomes" id="UP000014500">
    <property type="component" value="Unassembled WGS sequence"/>
</dbReference>
<evidence type="ECO:0000256" key="4">
    <source>
        <dbReference type="ARBA" id="ARBA00022679"/>
    </source>
</evidence>
<proteinExistence type="inferred from homology"/>
<dbReference type="PANTHER" id="PTHR31488">
    <property type="entry name" value="DPY-19-LIKE 1, LIKE (H. SAPIENS)"/>
    <property type="match status" value="1"/>
</dbReference>
<feature type="transmembrane region" description="Helical" evidence="8">
    <location>
        <begin position="200"/>
        <end position="216"/>
    </location>
</feature>
<organism evidence="9 10">
    <name type="scientific">Strigamia maritima</name>
    <name type="common">European centipede</name>
    <name type="synonym">Geophilus maritimus</name>
    <dbReference type="NCBI Taxonomy" id="126957"/>
    <lineage>
        <taxon>Eukaryota</taxon>
        <taxon>Metazoa</taxon>
        <taxon>Ecdysozoa</taxon>
        <taxon>Arthropoda</taxon>
        <taxon>Myriapoda</taxon>
        <taxon>Chilopoda</taxon>
        <taxon>Pleurostigmophora</taxon>
        <taxon>Geophilomorpha</taxon>
        <taxon>Linotaeniidae</taxon>
        <taxon>Strigamia</taxon>
    </lineage>
</organism>
<comment type="similarity">
    <text evidence="2">Belongs to the dpy-19 family.</text>
</comment>
<evidence type="ECO:0000256" key="5">
    <source>
        <dbReference type="ARBA" id="ARBA00022692"/>
    </source>
</evidence>
<keyword evidence="5 8" id="KW-0812">Transmembrane</keyword>
<dbReference type="OMA" id="YDNITEY"/>
<dbReference type="PANTHER" id="PTHR31488:SF1">
    <property type="entry name" value="C-MANNOSYLTRANSFERASE DPY19L1"/>
    <property type="match status" value="1"/>
</dbReference>
<sequence length="583" mass="67929">MEREMSFRTEMGFYYYFYKTLINSPDFYTGLNLIMKNNVIEYPDTINALERFNIYPEVLISTAYKAYIAVTNYFGIKNKECWFINRGDLPPIESCEGLGDAAYFYVNVVWIFSGVTCTRVQWTPPLRESFGYPAFLMQMFLVSKILQNNVTTYKYIQMSLITSIFIIFWQFAPFALTTQLLSIFGLYLILAVDAETMKKYLFSLAVGVFISFILLFHNQMLMTSTLIAAIPAAYVVVCLEDVIKRLKYYLLILMVQIILFIAIAVITIKSLSFGNQDAHIWNLLRAKFTNYSDFHTSLYICAPEFDFLQIQSIWDLTTTLLLPSAIFTAVVVIGLIIHREYWRKQILHKPRHSNCEDCEILYNIVQLCAFAVMAVLIMRLKLFLTPHLCILSSLLTYKKFFHFDRFKKVYLAIMIGFMALMSVQGIRNIKSELEIVGEYSNPSMEDLFLWINKNTHPKASFAGPMSVMANLMLSTNRPVVNHPHYEDYKLRERTKQIYTMFSRKPLDQVHKTLRSLKVKYAILDYQWCYRGSRSGCSMLDVWDREDVNRIGHVPVCDQIRTNPGSFNIVFKNDMYVVIEITKE</sequence>